<dbReference type="InterPro" id="IPR001425">
    <property type="entry name" value="Arc/bac/fun_rhodopsins"/>
</dbReference>
<feature type="transmembrane region" description="Helical" evidence="6">
    <location>
        <begin position="105"/>
        <end position="123"/>
    </location>
</feature>
<accession>A0AA39WEC4</accession>
<dbReference type="EMBL" id="JAULSU010000006">
    <property type="protein sequence ID" value="KAK0613818.1"/>
    <property type="molecule type" value="Genomic_DNA"/>
</dbReference>
<organism evidence="7 8">
    <name type="scientific">Immersiella caudata</name>
    <dbReference type="NCBI Taxonomy" id="314043"/>
    <lineage>
        <taxon>Eukaryota</taxon>
        <taxon>Fungi</taxon>
        <taxon>Dikarya</taxon>
        <taxon>Ascomycota</taxon>
        <taxon>Pezizomycotina</taxon>
        <taxon>Sordariomycetes</taxon>
        <taxon>Sordariomycetidae</taxon>
        <taxon>Sordariales</taxon>
        <taxon>Lasiosphaeriaceae</taxon>
        <taxon>Immersiella</taxon>
    </lineage>
</organism>
<evidence type="ECO:0000313" key="8">
    <source>
        <dbReference type="Proteomes" id="UP001175000"/>
    </source>
</evidence>
<evidence type="ECO:0000256" key="1">
    <source>
        <dbReference type="ARBA" id="ARBA00004141"/>
    </source>
</evidence>
<dbReference type="GO" id="GO:0005783">
    <property type="term" value="C:endoplasmic reticulum"/>
    <property type="evidence" value="ECO:0007669"/>
    <property type="project" value="TreeGrafter"/>
</dbReference>
<dbReference type="PANTHER" id="PTHR28286">
    <property type="match status" value="1"/>
</dbReference>
<protein>
    <submittedName>
        <fullName evidence="7">Heat shock protein 30</fullName>
    </submittedName>
</protein>
<name>A0AA39WEC4_9PEZI</name>
<dbReference type="AlphaFoldDB" id="A0AA39WEC4"/>
<keyword evidence="4 6" id="KW-1133">Transmembrane helix</keyword>
<keyword evidence="8" id="KW-1185">Reference proteome</keyword>
<evidence type="ECO:0000256" key="2">
    <source>
        <dbReference type="ARBA" id="ARBA00008130"/>
    </source>
</evidence>
<evidence type="ECO:0000256" key="6">
    <source>
        <dbReference type="SAM" id="Phobius"/>
    </source>
</evidence>
<feature type="transmembrane region" description="Helical" evidence="6">
    <location>
        <begin position="130"/>
        <end position="150"/>
    </location>
</feature>
<comment type="subcellular location">
    <subcellularLocation>
        <location evidence="1">Membrane</location>
        <topology evidence="1">Multi-pass membrane protein</topology>
    </subcellularLocation>
</comment>
<feature type="transmembrane region" description="Helical" evidence="6">
    <location>
        <begin position="61"/>
        <end position="85"/>
    </location>
</feature>
<dbReference type="Gene3D" id="1.20.1070.10">
    <property type="entry name" value="Rhodopsin 7-helix transmembrane proteins"/>
    <property type="match status" value="1"/>
</dbReference>
<dbReference type="PANTHER" id="PTHR28286:SF1">
    <property type="entry name" value="30 KDA HEAT SHOCK PROTEIN-RELATED"/>
    <property type="match status" value="1"/>
</dbReference>
<dbReference type="SMART" id="SM01021">
    <property type="entry name" value="Bac_rhodopsin"/>
    <property type="match status" value="1"/>
</dbReference>
<dbReference type="GO" id="GO:0005886">
    <property type="term" value="C:plasma membrane"/>
    <property type="evidence" value="ECO:0007669"/>
    <property type="project" value="TreeGrafter"/>
</dbReference>
<dbReference type="PRINTS" id="PR00251">
    <property type="entry name" value="BACTRLOPSIN"/>
</dbReference>
<comment type="caution">
    <text evidence="7">The sequence shown here is derived from an EMBL/GenBank/DDBJ whole genome shotgun (WGS) entry which is preliminary data.</text>
</comment>
<dbReference type="InterPro" id="IPR043476">
    <property type="entry name" value="Yro2-like_7TM"/>
</dbReference>
<sequence length="284" mass="31237">MAVLNIRVNDALTINPPAGDQFYTVNGSNWSWTVAAVYTLTFAIVYALSFKARAGEKFFHYLFTVANLVGAITYFALASDIGFSVVEVSNNLNYGLTRQIFFAKYINWVVNFPIAIISLGVLSGVSWTTIIYNIFLSWTWIISYLVGAYTTTNYKWGFFTFGTVAWIALAISTLTTGLSSAARVEIRRDYVVLAGWLNLLWLLYPIAWGLSDGGNKIGVTPSFVFFGVLDILLIPVLTYATIVLSRKWDYGKLNIAFTQYGRVASAPGTFPEKAAPAPAATAAV</sequence>
<feature type="transmembrane region" description="Helical" evidence="6">
    <location>
        <begin position="223"/>
        <end position="244"/>
    </location>
</feature>
<reference evidence="7" key="1">
    <citation type="submission" date="2023-06" db="EMBL/GenBank/DDBJ databases">
        <title>Genome-scale phylogeny and comparative genomics of the fungal order Sordariales.</title>
        <authorList>
            <consortium name="Lawrence Berkeley National Laboratory"/>
            <person name="Hensen N."/>
            <person name="Bonometti L."/>
            <person name="Westerberg I."/>
            <person name="Brannstrom I.O."/>
            <person name="Guillou S."/>
            <person name="Cros-Aarteil S."/>
            <person name="Calhoun S."/>
            <person name="Haridas S."/>
            <person name="Kuo A."/>
            <person name="Mondo S."/>
            <person name="Pangilinan J."/>
            <person name="Riley R."/>
            <person name="Labutti K."/>
            <person name="Andreopoulos B."/>
            <person name="Lipzen A."/>
            <person name="Chen C."/>
            <person name="Yanf M."/>
            <person name="Daum C."/>
            <person name="Ng V."/>
            <person name="Clum A."/>
            <person name="Steindorff A."/>
            <person name="Ohm R."/>
            <person name="Martin F."/>
            <person name="Silar P."/>
            <person name="Natvig D."/>
            <person name="Lalanne C."/>
            <person name="Gautier V."/>
            <person name="Ament-Velasquez S.L."/>
            <person name="Kruys A."/>
            <person name="Hutchinson M.I."/>
            <person name="Powell A.J."/>
            <person name="Barry K."/>
            <person name="Miller A.N."/>
            <person name="Grigoriev I.V."/>
            <person name="Debuchy R."/>
            <person name="Gladieux P."/>
            <person name="Thoren M.H."/>
            <person name="Johannesson H."/>
        </authorList>
    </citation>
    <scope>NUCLEOTIDE SEQUENCE</scope>
    <source>
        <strain evidence="7">CBS 606.72</strain>
    </source>
</reference>
<evidence type="ECO:0000256" key="3">
    <source>
        <dbReference type="ARBA" id="ARBA00022692"/>
    </source>
</evidence>
<gene>
    <name evidence="7" type="ORF">B0T14DRAFT_499224</name>
</gene>
<evidence type="ECO:0000256" key="4">
    <source>
        <dbReference type="ARBA" id="ARBA00022989"/>
    </source>
</evidence>
<dbReference type="SUPFAM" id="SSF81321">
    <property type="entry name" value="Family A G protein-coupled receptor-like"/>
    <property type="match status" value="1"/>
</dbReference>
<dbReference type="Proteomes" id="UP001175000">
    <property type="component" value="Unassembled WGS sequence"/>
</dbReference>
<evidence type="ECO:0000256" key="5">
    <source>
        <dbReference type="ARBA" id="ARBA00023136"/>
    </source>
</evidence>
<dbReference type="CDD" id="cd15239">
    <property type="entry name" value="7tm_YRO2_fungal-like"/>
    <property type="match status" value="1"/>
</dbReference>
<feature type="transmembrane region" description="Helical" evidence="6">
    <location>
        <begin position="156"/>
        <end position="178"/>
    </location>
</feature>
<dbReference type="Pfam" id="PF01036">
    <property type="entry name" value="Bac_rhodopsin"/>
    <property type="match status" value="1"/>
</dbReference>
<keyword evidence="3 6" id="KW-0812">Transmembrane</keyword>
<keyword evidence="5 6" id="KW-0472">Membrane</keyword>
<proteinExistence type="inferred from homology"/>
<feature type="transmembrane region" description="Helical" evidence="6">
    <location>
        <begin position="190"/>
        <end position="211"/>
    </location>
</feature>
<keyword evidence="7" id="KW-0346">Stress response</keyword>
<comment type="similarity">
    <text evidence="2">Belongs to the archaeal/bacterial/fungal opsin family.</text>
</comment>
<evidence type="ECO:0000313" key="7">
    <source>
        <dbReference type="EMBL" id="KAK0613818.1"/>
    </source>
</evidence>
<feature type="transmembrane region" description="Helical" evidence="6">
    <location>
        <begin position="30"/>
        <end position="49"/>
    </location>
</feature>